<comment type="caution">
    <text evidence="1">The sequence shown here is derived from an EMBL/GenBank/DDBJ whole genome shotgun (WGS) entry which is preliminary data.</text>
</comment>
<accession>A0AAD7Q6V5</accession>
<dbReference type="EMBL" id="JARAOO010000003">
    <property type="protein sequence ID" value="KAJ7975963.1"/>
    <property type="molecule type" value="Genomic_DNA"/>
</dbReference>
<protein>
    <submittedName>
        <fullName evidence="1">Uncharacterized protein</fullName>
    </submittedName>
</protein>
<evidence type="ECO:0000313" key="2">
    <source>
        <dbReference type="Proteomes" id="UP001163823"/>
    </source>
</evidence>
<organism evidence="1 2">
    <name type="scientific">Quillaja saponaria</name>
    <name type="common">Soap bark tree</name>
    <dbReference type="NCBI Taxonomy" id="32244"/>
    <lineage>
        <taxon>Eukaryota</taxon>
        <taxon>Viridiplantae</taxon>
        <taxon>Streptophyta</taxon>
        <taxon>Embryophyta</taxon>
        <taxon>Tracheophyta</taxon>
        <taxon>Spermatophyta</taxon>
        <taxon>Magnoliopsida</taxon>
        <taxon>eudicotyledons</taxon>
        <taxon>Gunneridae</taxon>
        <taxon>Pentapetalae</taxon>
        <taxon>rosids</taxon>
        <taxon>fabids</taxon>
        <taxon>Fabales</taxon>
        <taxon>Quillajaceae</taxon>
        <taxon>Quillaja</taxon>
    </lineage>
</organism>
<dbReference type="KEGG" id="qsa:O6P43_005800"/>
<proteinExistence type="predicted"/>
<reference evidence="1" key="1">
    <citation type="journal article" date="2023" name="Science">
        <title>Elucidation of the pathway for biosynthesis of saponin adjuvants from the soapbark tree.</title>
        <authorList>
            <person name="Reed J."/>
            <person name="Orme A."/>
            <person name="El-Demerdash A."/>
            <person name="Owen C."/>
            <person name="Martin L.B.B."/>
            <person name="Misra R.C."/>
            <person name="Kikuchi S."/>
            <person name="Rejzek M."/>
            <person name="Martin A.C."/>
            <person name="Harkess A."/>
            <person name="Leebens-Mack J."/>
            <person name="Louveau T."/>
            <person name="Stephenson M.J."/>
            <person name="Osbourn A."/>
        </authorList>
    </citation>
    <scope>NUCLEOTIDE SEQUENCE</scope>
    <source>
        <strain evidence="1">S10</strain>
    </source>
</reference>
<dbReference type="AlphaFoldDB" id="A0AAD7Q6V5"/>
<evidence type="ECO:0000313" key="1">
    <source>
        <dbReference type="EMBL" id="KAJ7975963.1"/>
    </source>
</evidence>
<sequence length="66" mass="7418">MLRDIAQSSPKTRSSVFDSSSPTLLFTLAYFWKLESDSVLARISEHQVATVPSLQTTTLNPLKRLH</sequence>
<dbReference type="Proteomes" id="UP001163823">
    <property type="component" value="Chromosome 3"/>
</dbReference>
<keyword evidence="2" id="KW-1185">Reference proteome</keyword>
<gene>
    <name evidence="1" type="ORF">O6P43_005800</name>
</gene>
<name>A0AAD7Q6V5_QUISA</name>